<evidence type="ECO:0000313" key="2">
    <source>
        <dbReference type="Proteomes" id="UP000509421"/>
    </source>
</evidence>
<reference evidence="1 2" key="1">
    <citation type="submission" date="2020-06" db="EMBL/GenBank/DDBJ databases">
        <title>Long-read sequencing of DSM26481-BlokeschLab.</title>
        <authorList>
            <person name="Blokesch M."/>
        </authorList>
    </citation>
    <scope>NUCLEOTIDE SEQUENCE [LARGE SCALE GENOMIC DNA]</scope>
    <source>
        <strain evidence="1 2">DSM 26481</strain>
    </source>
</reference>
<evidence type="ECO:0000313" key="1">
    <source>
        <dbReference type="EMBL" id="QKZ96980.1"/>
    </source>
</evidence>
<dbReference type="InterPro" id="IPR007833">
    <property type="entry name" value="Capsule_polysaccharide_synth"/>
</dbReference>
<evidence type="ECO:0008006" key="3">
    <source>
        <dbReference type="Google" id="ProtNLM"/>
    </source>
</evidence>
<organism evidence="1 2">
    <name type="scientific">Enterobacter cloacae</name>
    <dbReference type="NCBI Taxonomy" id="550"/>
    <lineage>
        <taxon>Bacteria</taxon>
        <taxon>Pseudomonadati</taxon>
        <taxon>Pseudomonadota</taxon>
        <taxon>Gammaproteobacteria</taxon>
        <taxon>Enterobacterales</taxon>
        <taxon>Enterobacteriaceae</taxon>
        <taxon>Enterobacter</taxon>
        <taxon>Enterobacter cloacae complex</taxon>
    </lineage>
</organism>
<dbReference type="GO" id="GO:0000271">
    <property type="term" value="P:polysaccharide biosynthetic process"/>
    <property type="evidence" value="ECO:0007669"/>
    <property type="project" value="InterPro"/>
</dbReference>
<gene>
    <name evidence="1" type="ORF">HWQ14_04400</name>
</gene>
<accession>A0A7H8UAP6</accession>
<protein>
    <recommendedName>
        <fullName evidence="3">Capsular biosynthesis protein</fullName>
    </recommendedName>
</protein>
<dbReference type="RefSeq" id="WP_176609061.1">
    <property type="nucleotide sequence ID" value="NZ_CP056117.1"/>
</dbReference>
<dbReference type="Proteomes" id="UP000509421">
    <property type="component" value="Chromosome"/>
</dbReference>
<sequence length="376" mass="43260">MIAFLIEGHFYAYFFIRIVKALPERERKNVIFFSRDSDICNLIKSQLPYCQVMQIPMLKSVPEEKLFHHSRPLLGERLGKAIESSFEYVIGGGERKVCWHVLLSCFVFFNQFEPARISRFVMCSGCGIGAKAAKVVCELKSIPMQFVELSNLPNKIFVDPLGTNAHSQLAMTPEILERYPAVEETTHLAWMSRYRAFKAQPPRQAQGNILTNFINECSTDKILNTGAPYLFVPLQVSNDAQLWLYSRYKNEDVIRYALQLAQSSGYQVVVKLHPAEPQSEEVRHIVQLQKTLGFKLSRELTTDLIKQSEGVVTINSTVGLEGLLHYKPVIAIGDCFYKTFNQEMLKKYIHYYLFNGIDFFSNDRIDREKAIEFINR</sequence>
<dbReference type="GO" id="GO:0015774">
    <property type="term" value="P:polysaccharide transport"/>
    <property type="evidence" value="ECO:0007669"/>
    <property type="project" value="InterPro"/>
</dbReference>
<dbReference type="EMBL" id="CP056117">
    <property type="protein sequence ID" value="QKZ96980.1"/>
    <property type="molecule type" value="Genomic_DNA"/>
</dbReference>
<dbReference type="Pfam" id="PF05159">
    <property type="entry name" value="Capsule_synth"/>
    <property type="match status" value="1"/>
</dbReference>
<name>A0A7H8UAP6_ENTCL</name>
<proteinExistence type="predicted"/>
<dbReference type="AlphaFoldDB" id="A0A7H8UAP6"/>